<evidence type="ECO:0000313" key="1">
    <source>
        <dbReference type="EMBL" id="CAG8765612.1"/>
    </source>
</evidence>
<name>A0ACA9QV48_9GLOM</name>
<dbReference type="EMBL" id="CAJVPU010053691">
    <property type="protein sequence ID" value="CAG8765612.1"/>
    <property type="molecule type" value="Genomic_DNA"/>
</dbReference>
<sequence>ATRQIFSLFLCFSSQVSPYLLWHHRQNRQKLYGQCLAVMA</sequence>
<comment type="caution">
    <text evidence="1">The sequence shown here is derived from an EMBL/GenBank/DDBJ whole genome shotgun (WGS) entry which is preliminary data.</text>
</comment>
<evidence type="ECO:0000313" key="2">
    <source>
        <dbReference type="Proteomes" id="UP000789702"/>
    </source>
</evidence>
<feature type="non-terminal residue" evidence="1">
    <location>
        <position position="40"/>
    </location>
</feature>
<gene>
    <name evidence="1" type="ORF">DHETER_LOCUS15546</name>
</gene>
<protein>
    <submittedName>
        <fullName evidence="1">13971_t:CDS:1</fullName>
    </submittedName>
</protein>
<proteinExistence type="predicted"/>
<organism evidence="1 2">
    <name type="scientific">Dentiscutata heterogama</name>
    <dbReference type="NCBI Taxonomy" id="1316150"/>
    <lineage>
        <taxon>Eukaryota</taxon>
        <taxon>Fungi</taxon>
        <taxon>Fungi incertae sedis</taxon>
        <taxon>Mucoromycota</taxon>
        <taxon>Glomeromycotina</taxon>
        <taxon>Glomeromycetes</taxon>
        <taxon>Diversisporales</taxon>
        <taxon>Gigasporaceae</taxon>
        <taxon>Dentiscutata</taxon>
    </lineage>
</organism>
<accession>A0ACA9QV48</accession>
<keyword evidence="2" id="KW-1185">Reference proteome</keyword>
<feature type="non-terminal residue" evidence="1">
    <location>
        <position position="1"/>
    </location>
</feature>
<dbReference type="Proteomes" id="UP000789702">
    <property type="component" value="Unassembled WGS sequence"/>
</dbReference>
<reference evidence="1" key="1">
    <citation type="submission" date="2021-06" db="EMBL/GenBank/DDBJ databases">
        <authorList>
            <person name="Kallberg Y."/>
            <person name="Tangrot J."/>
            <person name="Rosling A."/>
        </authorList>
    </citation>
    <scope>NUCLEOTIDE SEQUENCE</scope>
    <source>
        <strain evidence="1">IL203A</strain>
    </source>
</reference>